<sequence length="370" mass="40809">MNRAAFLVAPPVSLRGTPTNVTCTRPVKVVMRLRRNVRYNDSFRRDRRTYDPDPKSVPSFSTSSNPDTTSDEIQEPSTSLKEQHMLEESQRVDSGNGVPPSGGGDDSEGSGPNWGDDSENQESEEAPGQKVRETVADDEVKRLKEVYSIPVLGALARRWPALRFRLMANARLPLQMGVELCIGFTTKTMAEVRGRGERFWKEFDFYLSDIALELFGDAMLVWLLSPVALAGGAVRALPRHAGQVGNFLLGERIVAFIWKGVQFGTVGFTSSMVGHGLTSWLVKARNASGHKIGDVTLAPVIPNSLAWGSFLMVSSNSRYQAVNCIEQRVLDRFLVGNGMLLGLVTFALRAGNSYFGSAQWLPWAKQWGLQ</sequence>
<dbReference type="EMBL" id="NBIV01000013">
    <property type="protein sequence ID" value="PXF48460.1"/>
    <property type="molecule type" value="Genomic_DNA"/>
</dbReference>
<dbReference type="InterPro" id="IPR021825">
    <property type="entry name" value="RETICULATA-related"/>
</dbReference>
<protein>
    <submittedName>
        <fullName evidence="11">Protein RETICULATA-RELATED 4, chloroplastic</fullName>
    </submittedName>
</protein>
<evidence type="ECO:0000256" key="9">
    <source>
        <dbReference type="ARBA" id="ARBA00023136"/>
    </source>
</evidence>
<evidence type="ECO:0000313" key="11">
    <source>
        <dbReference type="EMBL" id="PXF48460.1"/>
    </source>
</evidence>
<evidence type="ECO:0000256" key="4">
    <source>
        <dbReference type="ARBA" id="ARBA00022528"/>
    </source>
</evidence>
<feature type="compositionally biased region" description="Basic and acidic residues" evidence="10">
    <location>
        <begin position="43"/>
        <end position="54"/>
    </location>
</feature>
<comment type="similarity">
    <text evidence="3">Belongs to the RETICULATA family.</text>
</comment>
<evidence type="ECO:0000256" key="10">
    <source>
        <dbReference type="SAM" id="MobiDB-lite"/>
    </source>
</evidence>
<dbReference type="OrthoDB" id="205639at2759"/>
<organism evidence="11 12">
    <name type="scientific">Gracilariopsis chorda</name>
    <dbReference type="NCBI Taxonomy" id="448386"/>
    <lineage>
        <taxon>Eukaryota</taxon>
        <taxon>Rhodophyta</taxon>
        <taxon>Florideophyceae</taxon>
        <taxon>Rhodymeniophycidae</taxon>
        <taxon>Gracilariales</taxon>
        <taxon>Gracilariaceae</taxon>
        <taxon>Gracilariopsis</taxon>
    </lineage>
</organism>
<keyword evidence="6" id="KW-0812">Transmembrane</keyword>
<comment type="caution">
    <text evidence="11">The sequence shown here is derived from an EMBL/GenBank/DDBJ whole genome shotgun (WGS) entry which is preliminary data.</text>
</comment>
<accession>A0A2V3J508</accession>
<dbReference type="PANTHER" id="PTHR31620">
    <property type="entry name" value="PROTEIN RETICULATA-RELATED 2, CHLOROPLASTIC-RELATED"/>
    <property type="match status" value="1"/>
</dbReference>
<feature type="region of interest" description="Disordered" evidence="10">
    <location>
        <begin position="43"/>
        <end position="135"/>
    </location>
</feature>
<gene>
    <name evidence="11" type="ORF">BWQ96_01629</name>
</gene>
<evidence type="ECO:0000256" key="7">
    <source>
        <dbReference type="ARBA" id="ARBA00022946"/>
    </source>
</evidence>
<feature type="compositionally biased region" description="Acidic residues" evidence="10">
    <location>
        <begin position="116"/>
        <end position="125"/>
    </location>
</feature>
<feature type="compositionally biased region" description="Polar residues" evidence="10">
    <location>
        <begin position="58"/>
        <end position="68"/>
    </location>
</feature>
<evidence type="ECO:0000256" key="3">
    <source>
        <dbReference type="ARBA" id="ARBA00010793"/>
    </source>
</evidence>
<keyword evidence="12" id="KW-1185">Reference proteome</keyword>
<keyword evidence="8" id="KW-1133">Transmembrane helix</keyword>
<evidence type="ECO:0000313" key="12">
    <source>
        <dbReference type="Proteomes" id="UP000247409"/>
    </source>
</evidence>
<keyword evidence="5" id="KW-0934">Plastid</keyword>
<evidence type="ECO:0000256" key="6">
    <source>
        <dbReference type="ARBA" id="ARBA00022692"/>
    </source>
</evidence>
<dbReference type="AlphaFoldDB" id="A0A2V3J508"/>
<dbReference type="STRING" id="448386.A0A2V3J508"/>
<proteinExistence type="inferred from homology"/>
<evidence type="ECO:0000256" key="5">
    <source>
        <dbReference type="ARBA" id="ARBA00022640"/>
    </source>
</evidence>
<feature type="compositionally biased region" description="Basic and acidic residues" evidence="10">
    <location>
        <begin position="81"/>
        <end position="91"/>
    </location>
</feature>
<keyword evidence="4" id="KW-0150">Chloroplast</keyword>
<name>A0A2V3J508_9FLOR</name>
<dbReference type="Proteomes" id="UP000247409">
    <property type="component" value="Unassembled WGS sequence"/>
</dbReference>
<evidence type="ECO:0000256" key="1">
    <source>
        <dbReference type="ARBA" id="ARBA00004141"/>
    </source>
</evidence>
<keyword evidence="7" id="KW-0809">Transit peptide</keyword>
<comment type="subcellular location">
    <subcellularLocation>
        <location evidence="1">Membrane</location>
        <topology evidence="1">Multi-pass membrane protein</topology>
    </subcellularLocation>
    <subcellularLocation>
        <location evidence="2">Plastid</location>
        <location evidence="2">Chloroplast</location>
    </subcellularLocation>
</comment>
<evidence type="ECO:0000256" key="2">
    <source>
        <dbReference type="ARBA" id="ARBA00004229"/>
    </source>
</evidence>
<dbReference type="GO" id="GO:0016020">
    <property type="term" value="C:membrane"/>
    <property type="evidence" value="ECO:0007669"/>
    <property type="project" value="UniProtKB-SubCell"/>
</dbReference>
<dbReference type="GO" id="GO:0009507">
    <property type="term" value="C:chloroplast"/>
    <property type="evidence" value="ECO:0007669"/>
    <property type="project" value="UniProtKB-SubCell"/>
</dbReference>
<dbReference type="Pfam" id="PF11891">
    <property type="entry name" value="RETICULATA-like"/>
    <property type="match status" value="1"/>
</dbReference>
<dbReference type="PANTHER" id="PTHR31620:SF15">
    <property type="entry name" value="PROTEIN RETICULATA-RELATED 2, CHLOROPLASTIC-RELATED"/>
    <property type="match status" value="1"/>
</dbReference>
<reference evidence="11 12" key="1">
    <citation type="journal article" date="2018" name="Mol. Biol. Evol.">
        <title>Analysis of the draft genome of the red seaweed Gracilariopsis chorda provides insights into genome size evolution in Rhodophyta.</title>
        <authorList>
            <person name="Lee J."/>
            <person name="Yang E.C."/>
            <person name="Graf L."/>
            <person name="Yang J.H."/>
            <person name="Qiu H."/>
            <person name="Zel Zion U."/>
            <person name="Chan C.X."/>
            <person name="Stephens T.G."/>
            <person name="Weber A.P.M."/>
            <person name="Boo G.H."/>
            <person name="Boo S.M."/>
            <person name="Kim K.M."/>
            <person name="Shin Y."/>
            <person name="Jung M."/>
            <person name="Lee S.J."/>
            <person name="Yim H.S."/>
            <person name="Lee J.H."/>
            <person name="Bhattacharya D."/>
            <person name="Yoon H.S."/>
        </authorList>
    </citation>
    <scope>NUCLEOTIDE SEQUENCE [LARGE SCALE GENOMIC DNA]</scope>
    <source>
        <strain evidence="11 12">SKKU-2015</strain>
        <tissue evidence="11">Whole body</tissue>
    </source>
</reference>
<evidence type="ECO:0000256" key="8">
    <source>
        <dbReference type="ARBA" id="ARBA00022989"/>
    </source>
</evidence>
<keyword evidence="9" id="KW-0472">Membrane</keyword>